<organism evidence="2 3">
    <name type="scientific">Haemonchus placei</name>
    <name type="common">Barber's pole worm</name>
    <dbReference type="NCBI Taxonomy" id="6290"/>
    <lineage>
        <taxon>Eukaryota</taxon>
        <taxon>Metazoa</taxon>
        <taxon>Ecdysozoa</taxon>
        <taxon>Nematoda</taxon>
        <taxon>Chromadorea</taxon>
        <taxon>Rhabditida</taxon>
        <taxon>Rhabditina</taxon>
        <taxon>Rhabditomorpha</taxon>
        <taxon>Strongyloidea</taxon>
        <taxon>Trichostrongylidae</taxon>
        <taxon>Haemonchus</taxon>
    </lineage>
</organism>
<keyword evidence="1" id="KW-1133">Transmembrane helix</keyword>
<dbReference type="Proteomes" id="UP000268014">
    <property type="component" value="Unassembled WGS sequence"/>
</dbReference>
<name>A0A3P7XNU3_HAEPC</name>
<dbReference type="AlphaFoldDB" id="A0A3P7XNU3"/>
<gene>
    <name evidence="2" type="ORF">HPLM_LOCUS19247</name>
</gene>
<protein>
    <submittedName>
        <fullName evidence="2">Uncharacterized protein</fullName>
    </submittedName>
</protein>
<feature type="transmembrane region" description="Helical" evidence="1">
    <location>
        <begin position="12"/>
        <end position="30"/>
    </location>
</feature>
<evidence type="ECO:0000313" key="3">
    <source>
        <dbReference type="Proteomes" id="UP000268014"/>
    </source>
</evidence>
<sequence length="103" mass="11627">MSVAQCTFKRIATAFNFSFGFSLITAFRMAQRIRTNSGRYDNVVMTESSIPDRSPCNHFTHIAFVCSHCICEFKSRSMANNCSLANIQLGELLCTSHSEFDKK</sequence>
<evidence type="ECO:0000313" key="2">
    <source>
        <dbReference type="EMBL" id="VDO75986.1"/>
    </source>
</evidence>
<proteinExistence type="predicted"/>
<accession>A0A3P7XNU3</accession>
<dbReference type="EMBL" id="UZAF01021158">
    <property type="protein sequence ID" value="VDO75986.1"/>
    <property type="molecule type" value="Genomic_DNA"/>
</dbReference>
<keyword evidence="3" id="KW-1185">Reference proteome</keyword>
<reference evidence="2 3" key="1">
    <citation type="submission" date="2018-11" db="EMBL/GenBank/DDBJ databases">
        <authorList>
            <consortium name="Pathogen Informatics"/>
        </authorList>
    </citation>
    <scope>NUCLEOTIDE SEQUENCE [LARGE SCALE GENOMIC DNA]</scope>
    <source>
        <strain evidence="2 3">MHpl1</strain>
    </source>
</reference>
<evidence type="ECO:0000256" key="1">
    <source>
        <dbReference type="SAM" id="Phobius"/>
    </source>
</evidence>
<keyword evidence="1" id="KW-0812">Transmembrane</keyword>
<keyword evidence="1" id="KW-0472">Membrane</keyword>